<sequence length="242" mass="27779">MGKYVGLSLENFLKIFEYVKYTKKKWFAVSVEKFLDIVRVNVYGTDDDFSSVTYIEYIDFALNDGDINHWTWSDEKGNAVSDYTLYFNKNEIIALMKENEFGYISNCNVYDQMGYSKLWVGKSFVGDKLYKLARNARLLGHGSNPYSLDDPTLIYHLDDLRQNADITNSLSMKAGDGMEMVNLDNNIITLYGGMYPITAKDKVSITLYDLHDGSNVSIVEIIKSKPKDLMIKCLLRYRSLSE</sequence>
<evidence type="ECO:0000313" key="1">
    <source>
        <dbReference type="EMBL" id="DAF93258.1"/>
    </source>
</evidence>
<dbReference type="EMBL" id="BK016080">
    <property type="protein sequence ID" value="DAF93258.1"/>
    <property type="molecule type" value="Genomic_DNA"/>
</dbReference>
<proteinExistence type="predicted"/>
<name>A0A8S5UFS5_9CAUD</name>
<organism evidence="1">
    <name type="scientific">Myoviridae sp. ctcyQ27</name>
    <dbReference type="NCBI Taxonomy" id="2825139"/>
    <lineage>
        <taxon>Viruses</taxon>
        <taxon>Duplodnaviria</taxon>
        <taxon>Heunggongvirae</taxon>
        <taxon>Uroviricota</taxon>
        <taxon>Caudoviricetes</taxon>
    </lineage>
</organism>
<protein>
    <submittedName>
        <fullName evidence="1">Uncharacterized protein</fullName>
    </submittedName>
</protein>
<reference evidence="1" key="1">
    <citation type="journal article" date="2021" name="Proc. Natl. Acad. Sci. U.S.A.">
        <title>A Catalog of Tens of Thousands of Viruses from Human Metagenomes Reveals Hidden Associations with Chronic Diseases.</title>
        <authorList>
            <person name="Tisza M.J."/>
            <person name="Buck C.B."/>
        </authorList>
    </citation>
    <scope>NUCLEOTIDE SEQUENCE</scope>
    <source>
        <strain evidence="1">CtcyQ27</strain>
    </source>
</reference>
<accession>A0A8S5UFS5</accession>